<dbReference type="EMBL" id="KZ805309">
    <property type="protein sequence ID" value="PVI06297.1"/>
    <property type="molecule type" value="Genomic_DNA"/>
</dbReference>
<dbReference type="STRING" id="97972.A0A2V1E6X0"/>
<evidence type="ECO:0000313" key="1">
    <source>
        <dbReference type="EMBL" id="PVI06297.1"/>
    </source>
</evidence>
<accession>A0A2V1E6X0</accession>
<dbReference type="OrthoDB" id="2823490at2759"/>
<keyword evidence="2" id="KW-1185">Reference proteome</keyword>
<reference evidence="1 2" key="1">
    <citation type="journal article" date="2018" name="Sci. Rep.">
        <title>Comparative genomics provides insights into the lifestyle and reveals functional heterogeneity of dark septate endophytic fungi.</title>
        <authorList>
            <person name="Knapp D.G."/>
            <person name="Nemeth J.B."/>
            <person name="Barry K."/>
            <person name="Hainaut M."/>
            <person name="Henrissat B."/>
            <person name="Johnson J."/>
            <person name="Kuo A."/>
            <person name="Lim J.H.P."/>
            <person name="Lipzen A."/>
            <person name="Nolan M."/>
            <person name="Ohm R.A."/>
            <person name="Tamas L."/>
            <person name="Grigoriev I.V."/>
            <person name="Spatafora J.W."/>
            <person name="Nagy L.G."/>
            <person name="Kovacs G.M."/>
        </authorList>
    </citation>
    <scope>NUCLEOTIDE SEQUENCE [LARGE SCALE GENOMIC DNA]</scope>
    <source>
        <strain evidence="1 2">DSE2036</strain>
    </source>
</reference>
<gene>
    <name evidence="1" type="ORF">DM02DRAFT_514798</name>
</gene>
<dbReference type="AlphaFoldDB" id="A0A2V1E6X0"/>
<protein>
    <submittedName>
        <fullName evidence="1">Uncharacterized protein</fullName>
    </submittedName>
</protein>
<name>A0A2V1E6X0_9PLEO</name>
<evidence type="ECO:0000313" key="2">
    <source>
        <dbReference type="Proteomes" id="UP000244855"/>
    </source>
</evidence>
<dbReference type="Proteomes" id="UP000244855">
    <property type="component" value="Unassembled WGS sequence"/>
</dbReference>
<sequence length="324" mass="37404">MVSFFDLPRELRDLIYTEVVVGERPRPILGHPQWRSFRFQRVSYPRSGDTGEFGCAYSLEPVPPTCANFLCCSRQIHEEMLDAIQLAKKKEGSSALSARVDCIAEDESFHYFTWLSVPIVQTRPLENQALYAILDNNDSILPRWAQVWLSQYMEWTWARWILRTRGLRFTTTHIEKLCIDVRPSGDRTRKWTRNNSQSDRTSWAICAALKRLLEHGPDFISSTSSTTAPPLTLNVIPPQDYPTSKYLPADAQGNEVREGLVHPHSVAKELLDVWAKIWRGEESKSFVYQGLLERIGRVQVCVESKVWGKRPLGDELRRGRRFPR</sequence>
<organism evidence="1 2">
    <name type="scientific">Periconia macrospinosa</name>
    <dbReference type="NCBI Taxonomy" id="97972"/>
    <lineage>
        <taxon>Eukaryota</taxon>
        <taxon>Fungi</taxon>
        <taxon>Dikarya</taxon>
        <taxon>Ascomycota</taxon>
        <taxon>Pezizomycotina</taxon>
        <taxon>Dothideomycetes</taxon>
        <taxon>Pleosporomycetidae</taxon>
        <taxon>Pleosporales</taxon>
        <taxon>Massarineae</taxon>
        <taxon>Periconiaceae</taxon>
        <taxon>Periconia</taxon>
    </lineage>
</organism>
<proteinExistence type="predicted"/>